<organism evidence="3 4">
    <name type="scientific">Serratia phage vB_Sru_IME250</name>
    <dbReference type="NCBI Taxonomy" id="1852640"/>
    <lineage>
        <taxon>Viruses</taxon>
        <taxon>Duplodnaviria</taxon>
        <taxon>Heunggongvirae</taxon>
        <taxon>Uroviricota</taxon>
        <taxon>Caudoviricetes</taxon>
        <taxon>Pantevenvirales</taxon>
        <taxon>Ackermannviridae</taxon>
        <taxon>Taipeivirus</taxon>
        <taxon>Taipeivirus IME250</taxon>
    </lineage>
</organism>
<evidence type="ECO:0000313" key="5">
    <source>
        <dbReference type="Proteomes" id="UP000231470"/>
    </source>
</evidence>
<dbReference type="Proteomes" id="UP000231470">
    <property type="component" value="Segment"/>
</dbReference>
<proteinExistence type="predicted"/>
<dbReference type="KEGG" id="vg:40092516"/>
<sequence length="68" mass="7680">MAREDNSQISTNANSTFNEWHNTLKCVARSQGGSAADADAWREDYDNGKTPRQAWEDEWGWNDADSNS</sequence>
<dbReference type="EMBL" id="KX147096">
    <property type="protein sequence ID" value="ANM47234.1"/>
    <property type="molecule type" value="Genomic_DNA"/>
</dbReference>
<name>A0A1J0MGA3_9CAUD</name>
<feature type="region of interest" description="Disordered" evidence="1">
    <location>
        <begin position="30"/>
        <end position="68"/>
    </location>
</feature>
<protein>
    <submittedName>
        <fullName evidence="3">Uncharacterized protein</fullName>
    </submittedName>
</protein>
<dbReference type="OrthoDB" id="29316at10239"/>
<keyword evidence="5" id="KW-1185">Reference proteome</keyword>
<dbReference type="EMBL" id="KY073123">
    <property type="protein sequence ID" value="APD20142.1"/>
    <property type="molecule type" value="Genomic_DNA"/>
</dbReference>
<reference evidence="2 5" key="2">
    <citation type="journal article" date="2017" name="Arch. Virol.">
        <title>First complete genome sequence of a virulent bacteriophage infecting the opportunistic pathogen Serratia rubidaea.</title>
        <authorList>
            <person name="Xing S."/>
            <person name="Ma T."/>
            <person name="Zhang X."/>
            <person name="Huang Y."/>
            <person name="Mi Z."/>
            <person name="Sun Q."/>
            <person name="An X."/>
            <person name="Fan H."/>
            <person name="Wu S."/>
            <person name="Wei L."/>
            <person name="Tong Y."/>
        </authorList>
    </citation>
    <scope>NUCLEOTIDE SEQUENCE [LARGE SCALE GENOMIC DNA]</scope>
</reference>
<dbReference type="GeneID" id="40092516"/>
<evidence type="ECO:0000313" key="2">
    <source>
        <dbReference type="EMBL" id="ANM47234.1"/>
    </source>
</evidence>
<reference evidence="3 4" key="1">
    <citation type="submission" date="2016-11" db="EMBL/GenBank/DDBJ databases">
        <title>Complete genome of the first virulent bacteriophage infecting the opportunist pathogen Serratia rubidaea.</title>
        <authorList>
            <person name="Xing S."/>
            <person name="Ma T."/>
            <person name="Zhang X."/>
            <person name="Huang Y."/>
            <person name="Mi Z."/>
            <person name="Sun Q."/>
            <person name="An X."/>
            <person name="Fan H."/>
            <person name="Wu S."/>
            <person name="Lin W."/>
            <person name="Tong Y."/>
        </authorList>
    </citation>
    <scope>NUCLEOTIDE SEQUENCE [LARGE SCALE GENOMIC DNA]</scope>
</reference>
<evidence type="ECO:0000313" key="3">
    <source>
        <dbReference type="EMBL" id="APD20142.1"/>
    </source>
</evidence>
<accession>A0A1J0MGA3</accession>
<evidence type="ECO:0000313" key="4">
    <source>
        <dbReference type="Proteomes" id="UP000230444"/>
    </source>
</evidence>
<dbReference type="Proteomes" id="UP000230444">
    <property type="component" value="Segment"/>
</dbReference>
<evidence type="ECO:0000256" key="1">
    <source>
        <dbReference type="SAM" id="MobiDB-lite"/>
    </source>
</evidence>
<dbReference type="RefSeq" id="YP_009616035.1">
    <property type="nucleotide sequence ID" value="NC_042047.1"/>
</dbReference>
<feature type="compositionally biased region" description="Basic and acidic residues" evidence="1">
    <location>
        <begin position="39"/>
        <end position="49"/>
    </location>
</feature>